<accession>A0A9D1AGA5</accession>
<gene>
    <name evidence="1" type="ORF">IAB90_02355</name>
</gene>
<reference evidence="1" key="2">
    <citation type="journal article" date="2021" name="PeerJ">
        <title>Extensive microbial diversity within the chicken gut microbiome revealed by metagenomics and culture.</title>
        <authorList>
            <person name="Gilroy R."/>
            <person name="Ravi A."/>
            <person name="Getino M."/>
            <person name="Pursley I."/>
            <person name="Horton D.L."/>
            <person name="Alikhan N.F."/>
            <person name="Baker D."/>
            <person name="Gharbi K."/>
            <person name="Hall N."/>
            <person name="Watson M."/>
            <person name="Adriaenssens E.M."/>
            <person name="Foster-Nyarko E."/>
            <person name="Jarju S."/>
            <person name="Secka A."/>
            <person name="Antonio M."/>
            <person name="Oren A."/>
            <person name="Chaudhuri R.R."/>
            <person name="La Ragione R."/>
            <person name="Hildebrand F."/>
            <person name="Pallen M.J."/>
        </authorList>
    </citation>
    <scope>NUCLEOTIDE SEQUENCE</scope>
    <source>
        <strain evidence="1">ChiW25-3613</strain>
    </source>
</reference>
<reference evidence="1" key="1">
    <citation type="submission" date="2020-10" db="EMBL/GenBank/DDBJ databases">
        <authorList>
            <person name="Gilroy R."/>
        </authorList>
    </citation>
    <scope>NUCLEOTIDE SEQUENCE</scope>
    <source>
        <strain evidence="1">ChiW25-3613</strain>
    </source>
</reference>
<proteinExistence type="predicted"/>
<protein>
    <submittedName>
        <fullName evidence="1">Uncharacterized protein</fullName>
    </submittedName>
</protein>
<name>A0A9D1AGA5_9FIRM</name>
<dbReference type="AlphaFoldDB" id="A0A9D1AGA5"/>
<dbReference type="Proteomes" id="UP000824179">
    <property type="component" value="Unassembled WGS sequence"/>
</dbReference>
<dbReference type="EMBL" id="DVHB01000044">
    <property type="protein sequence ID" value="HIR39201.1"/>
    <property type="molecule type" value="Genomic_DNA"/>
</dbReference>
<comment type="caution">
    <text evidence="1">The sequence shown here is derived from an EMBL/GenBank/DDBJ whole genome shotgun (WGS) entry which is preliminary data.</text>
</comment>
<evidence type="ECO:0000313" key="2">
    <source>
        <dbReference type="Proteomes" id="UP000824179"/>
    </source>
</evidence>
<sequence length="63" mass="7096">MSYPVTVLEGGKIQIGGWVYTVKELKTSWKLTYDMDNMEVVVSVPKSTAATVEELQAKLQEKF</sequence>
<evidence type="ECO:0000313" key="1">
    <source>
        <dbReference type="EMBL" id="HIR39201.1"/>
    </source>
</evidence>
<organism evidence="1 2">
    <name type="scientific">Candidatus Coproplasma stercoripullorum</name>
    <dbReference type="NCBI Taxonomy" id="2840751"/>
    <lineage>
        <taxon>Bacteria</taxon>
        <taxon>Bacillati</taxon>
        <taxon>Bacillota</taxon>
        <taxon>Clostridia</taxon>
        <taxon>Eubacteriales</taxon>
        <taxon>Candidatus Coproplasma</taxon>
    </lineage>
</organism>